<sequence>MTRIKRYSPLVVLFDLGKLVRNSFFFVIYLYVIKAGSASLFIKYGRIVFLLAVGWTFLSIIYKWFTHKYELDHQSFHLYKGLFSKSEQTIPFSKIQNVNRHTSIFHRMFNMTSIHFETGVKDEGSTIKFDVISQTEAEWMETYVKNAGRSKSAGLRHEINDEGLKVEQQYCTTENPGVVIPQEDPNRAIHFESTKKDILKASFTSLSFFVLIPLIGSFYYKINEIFHLEDSTGGLFKQLISSWWVTTILVIILIIASAGFGIVRTHLKYGNYKISSDSSHIYITRGIIDETAFTISKEKVQAIEINQSMMKRLLGLAEVKLRSAGKLNFGEETLETSTLYPFLPINKAYELVSDILPSYTITQEMIRLPKKSLWVRILSPSWFWLIATIVLYYFKPVIWGVEQAWIVLSAALLVCILLARLLNFFHTSYVMNGQFIQFKTGALTTSLFVSKREKVIEVKMTRNIIQKWLGLASIETTNRGKPVHHSSVEDVPVELAHSFFQWYANRKNDIRVE</sequence>
<evidence type="ECO:0000259" key="2">
    <source>
        <dbReference type="Pfam" id="PF03703"/>
    </source>
</evidence>
<reference evidence="4 5" key="1">
    <citation type="submission" date="2018-12" db="EMBL/GenBank/DDBJ databases">
        <authorList>
            <person name="Sun L."/>
            <person name="Chen Z."/>
        </authorList>
    </citation>
    <scope>NUCLEOTIDE SEQUENCE [LARGE SCALE GENOMIC DNA]</scope>
    <source>
        <strain evidence="4 5">LMG 29736</strain>
    </source>
</reference>
<organism evidence="4 5">
    <name type="scientific">Siminovitchia terrae</name>
    <name type="common">Bacillus terrae</name>
    <dbReference type="NCBI Taxonomy" id="1914933"/>
    <lineage>
        <taxon>Bacteria</taxon>
        <taxon>Bacillati</taxon>
        <taxon>Bacillota</taxon>
        <taxon>Bacilli</taxon>
        <taxon>Bacillales</taxon>
        <taxon>Bacillaceae</taxon>
        <taxon>Siminovitchia</taxon>
    </lineage>
</organism>
<keyword evidence="1" id="KW-0472">Membrane</keyword>
<feature type="domain" description="YdbS-like PH" evidence="2">
    <location>
        <begin position="276"/>
        <end position="351"/>
    </location>
</feature>
<feature type="transmembrane region" description="Helical" evidence="1">
    <location>
        <begin position="242"/>
        <end position="263"/>
    </location>
</feature>
<proteinExistence type="predicted"/>
<keyword evidence="1" id="KW-0812">Transmembrane</keyword>
<evidence type="ECO:0000313" key="4">
    <source>
        <dbReference type="EMBL" id="RST58384.1"/>
    </source>
</evidence>
<dbReference type="Proteomes" id="UP000287296">
    <property type="component" value="Unassembled WGS sequence"/>
</dbReference>
<dbReference type="Pfam" id="PF03703">
    <property type="entry name" value="bPH_2"/>
    <property type="match status" value="3"/>
</dbReference>
<feature type="transmembrane region" description="Helical" evidence="1">
    <location>
        <begin position="373"/>
        <end position="394"/>
    </location>
</feature>
<feature type="transmembrane region" description="Helical" evidence="1">
    <location>
        <begin position="44"/>
        <end position="65"/>
    </location>
</feature>
<comment type="caution">
    <text evidence="4">The sequence shown here is derived from an EMBL/GenBank/DDBJ whole genome shotgun (WGS) entry which is preliminary data.</text>
</comment>
<feature type="transmembrane region" description="Helical" evidence="1">
    <location>
        <begin position="406"/>
        <end position="425"/>
    </location>
</feature>
<dbReference type="InterPro" id="IPR005182">
    <property type="entry name" value="YdbS-like_PH"/>
</dbReference>
<evidence type="ECO:0000313" key="3">
    <source>
        <dbReference type="EMBL" id="GIN98961.1"/>
    </source>
</evidence>
<dbReference type="PANTHER" id="PTHR34473">
    <property type="entry name" value="UPF0699 TRANSMEMBRANE PROTEIN YDBS"/>
    <property type="match status" value="1"/>
</dbReference>
<gene>
    <name evidence="4" type="ORF">D5F11_018135</name>
    <name evidence="3" type="ORF">J6TS1_48310</name>
</gene>
<dbReference type="RefSeq" id="WP_120119405.1">
    <property type="nucleotide sequence ID" value="NZ_BORJ01000018.1"/>
</dbReference>
<keyword evidence="6" id="KW-1185">Reference proteome</keyword>
<dbReference type="InterPro" id="IPR014529">
    <property type="entry name" value="UCP026631"/>
</dbReference>
<evidence type="ECO:0000313" key="6">
    <source>
        <dbReference type="Proteomes" id="UP000680670"/>
    </source>
</evidence>
<feature type="transmembrane region" description="Helical" evidence="1">
    <location>
        <begin position="12"/>
        <end position="32"/>
    </location>
</feature>
<feature type="domain" description="YdbS-like PH" evidence="2">
    <location>
        <begin position="64"/>
        <end position="138"/>
    </location>
</feature>
<dbReference type="PIRSF" id="PIRSF026631">
    <property type="entry name" value="UCP026631"/>
    <property type="match status" value="1"/>
</dbReference>
<evidence type="ECO:0000256" key="1">
    <source>
        <dbReference type="SAM" id="Phobius"/>
    </source>
</evidence>
<dbReference type="EMBL" id="BORJ01000018">
    <property type="protein sequence ID" value="GIN98961.1"/>
    <property type="molecule type" value="Genomic_DNA"/>
</dbReference>
<dbReference type="OrthoDB" id="2317554at2"/>
<feature type="domain" description="YdbS-like PH" evidence="2">
    <location>
        <begin position="425"/>
        <end position="503"/>
    </location>
</feature>
<keyword evidence="1" id="KW-1133">Transmembrane helix</keyword>
<dbReference type="EMBL" id="QYTW02000021">
    <property type="protein sequence ID" value="RST58384.1"/>
    <property type="molecule type" value="Genomic_DNA"/>
</dbReference>
<dbReference type="Proteomes" id="UP000680670">
    <property type="component" value="Unassembled WGS sequence"/>
</dbReference>
<feature type="transmembrane region" description="Helical" evidence="1">
    <location>
        <begin position="203"/>
        <end position="222"/>
    </location>
</feature>
<accession>A0A429X4T8</accession>
<reference evidence="3 6" key="2">
    <citation type="submission" date="2021-03" db="EMBL/GenBank/DDBJ databases">
        <title>Antimicrobial resistance genes in bacteria isolated from Japanese honey, and their potential for conferring macrolide and lincosamide resistance in the American foulbrood pathogen Paenibacillus larvae.</title>
        <authorList>
            <person name="Okamoto M."/>
            <person name="Kumagai M."/>
            <person name="Kanamori H."/>
            <person name="Takamatsu D."/>
        </authorList>
    </citation>
    <scope>NUCLEOTIDE SEQUENCE [LARGE SCALE GENOMIC DNA]</scope>
    <source>
        <strain evidence="3 6">J6TS1</strain>
    </source>
</reference>
<evidence type="ECO:0000313" key="5">
    <source>
        <dbReference type="Proteomes" id="UP000287296"/>
    </source>
</evidence>
<protein>
    <recommendedName>
        <fullName evidence="2">YdbS-like PH domain-containing protein</fullName>
    </recommendedName>
</protein>
<name>A0A429X4T8_SIMTE</name>
<dbReference type="PANTHER" id="PTHR34473:SF2">
    <property type="entry name" value="UPF0699 TRANSMEMBRANE PROTEIN YDBT"/>
    <property type="match status" value="1"/>
</dbReference>
<dbReference type="AlphaFoldDB" id="A0A429X4T8"/>